<comment type="subcellular location">
    <subcellularLocation>
        <location evidence="1">Cell membrane</location>
        <topology evidence="1">Multi-pass membrane protein</topology>
    </subcellularLocation>
</comment>
<evidence type="ECO:0000256" key="8">
    <source>
        <dbReference type="ARBA" id="ARBA00022840"/>
    </source>
</evidence>
<dbReference type="SMART" id="SM00304">
    <property type="entry name" value="HAMP"/>
    <property type="match status" value="1"/>
</dbReference>
<dbReference type="RefSeq" id="WP_171647137.1">
    <property type="nucleotide sequence ID" value="NZ_WHOA01000208.1"/>
</dbReference>
<dbReference type="PROSITE" id="PS50885">
    <property type="entry name" value="HAMP"/>
    <property type="match status" value="1"/>
</dbReference>
<keyword evidence="2" id="KW-1003">Cell membrane</keyword>
<evidence type="ECO:0000256" key="12">
    <source>
        <dbReference type="SAM" id="Phobius"/>
    </source>
</evidence>
<dbReference type="SUPFAM" id="SSF55874">
    <property type="entry name" value="ATPase domain of HSP90 chaperone/DNA topoisomerase II/histidine kinase"/>
    <property type="match status" value="1"/>
</dbReference>
<organism evidence="14 15">
    <name type="scientific">Paenibacillus phytorum</name>
    <dbReference type="NCBI Taxonomy" id="2654977"/>
    <lineage>
        <taxon>Bacteria</taxon>
        <taxon>Bacillati</taxon>
        <taxon>Bacillota</taxon>
        <taxon>Bacilli</taxon>
        <taxon>Bacillales</taxon>
        <taxon>Paenibacillaceae</taxon>
        <taxon>Paenibacillus</taxon>
    </lineage>
</organism>
<dbReference type="Gene3D" id="6.10.340.10">
    <property type="match status" value="1"/>
</dbReference>
<evidence type="ECO:0000256" key="10">
    <source>
        <dbReference type="ARBA" id="ARBA00023012"/>
    </source>
</evidence>
<keyword evidence="8" id="KW-0067">ATP-binding</keyword>
<feature type="transmembrane region" description="Helical" evidence="12">
    <location>
        <begin position="12"/>
        <end position="36"/>
    </location>
</feature>
<dbReference type="InterPro" id="IPR010559">
    <property type="entry name" value="Sig_transdc_His_kin_internal"/>
</dbReference>
<accession>A0ABX1Y3L2</accession>
<dbReference type="Pfam" id="PF06580">
    <property type="entry name" value="His_kinase"/>
    <property type="match status" value="1"/>
</dbReference>
<evidence type="ECO:0000256" key="6">
    <source>
        <dbReference type="ARBA" id="ARBA00022741"/>
    </source>
</evidence>
<dbReference type="InterPro" id="IPR050640">
    <property type="entry name" value="Bact_2-comp_sensor_kinase"/>
</dbReference>
<reference evidence="14 15" key="1">
    <citation type="submission" date="2019-10" db="EMBL/GenBank/DDBJ databases">
        <title>Description of Paenibacillus terrestris sp. nov.</title>
        <authorList>
            <person name="Carlier A."/>
            <person name="Qi S."/>
        </authorList>
    </citation>
    <scope>NUCLEOTIDE SEQUENCE [LARGE SCALE GENOMIC DNA]</scope>
    <source>
        <strain evidence="14 15">LMG 31458</strain>
    </source>
</reference>
<comment type="caution">
    <text evidence="14">The sequence shown here is derived from an EMBL/GenBank/DDBJ whole genome shotgun (WGS) entry which is preliminary data.</text>
</comment>
<evidence type="ECO:0000256" key="1">
    <source>
        <dbReference type="ARBA" id="ARBA00004651"/>
    </source>
</evidence>
<keyword evidence="6" id="KW-0547">Nucleotide-binding</keyword>
<keyword evidence="3" id="KW-0597">Phosphoprotein</keyword>
<keyword evidence="9 12" id="KW-1133">Transmembrane helix</keyword>
<feature type="domain" description="HAMP" evidence="13">
    <location>
        <begin position="309"/>
        <end position="361"/>
    </location>
</feature>
<feature type="transmembrane region" description="Helical" evidence="12">
    <location>
        <begin position="288"/>
        <end position="311"/>
    </location>
</feature>
<dbReference type="PANTHER" id="PTHR34220:SF11">
    <property type="entry name" value="SENSOR PROTEIN KINASE HPTS"/>
    <property type="match status" value="1"/>
</dbReference>
<dbReference type="EMBL" id="WHOA01000208">
    <property type="protein sequence ID" value="NOU75475.1"/>
    <property type="molecule type" value="Genomic_DNA"/>
</dbReference>
<evidence type="ECO:0000313" key="15">
    <source>
        <dbReference type="Proteomes" id="UP000616779"/>
    </source>
</evidence>
<keyword evidence="15" id="KW-1185">Reference proteome</keyword>
<sequence length="579" mass="66781">MKLQVAGKASKWVVYQKMIFVFILFFLPLISMNIWLNYKGMSITRQTILNSAVAGADFYSKQLDNELYLIRKLQLQLLNDDNLQKLSFRGKTLENYEEVEFINRVIDRLSTLTESSEYVVNAGVYVEAVGKTISTKNDVTVTPNPEMELIKSLIPITPKPSFYRIGERIFFIEVGNYGGIWSYIEISKPKLLNALREITNLYPESNVFLGNQESGVVLTTAKKDEDSAEILNLTSEPNVKDSNGSVIRKLHDISYFIIRDEVRSMHLSLIMYVNQNEITRPLVHFSSWFYSLFFMAVIVMVLYSISVHLMIHRPLSKLVKAFHMLEADNLNIIIESKSNDEFHYVFNGFNNMAHKLKKSIEEIYEQKIALQHSQFKQLQSQINPHFLYNCFFNIHVMCLVGETDGAATLSQKLGSYYKYITRSGSDEVPFYKEYRHALDYCEIQCIRFSNRIAYEFQEISDIPQFISVPRLIIQPIVENAFEHAFEDGTTEGIVYISTYYHEGRLQVTIEDNGNMLTDEHVEQLRKKLTMDSKHIEKTGLINVNNRLQLKYASGSGLFVSRSPYGGLRVDLVIILDKEA</sequence>
<dbReference type="InterPro" id="IPR036890">
    <property type="entry name" value="HATPase_C_sf"/>
</dbReference>
<protein>
    <submittedName>
        <fullName evidence="14">HAMP domain-containing protein</fullName>
    </submittedName>
</protein>
<name>A0ABX1Y3L2_9BACL</name>
<gene>
    <name evidence="14" type="ORF">GC098_29520</name>
</gene>
<keyword evidence="10" id="KW-0902">Two-component regulatory system</keyword>
<evidence type="ECO:0000313" key="14">
    <source>
        <dbReference type="EMBL" id="NOU75475.1"/>
    </source>
</evidence>
<keyword evidence="7" id="KW-0418">Kinase</keyword>
<dbReference type="SUPFAM" id="SSF158472">
    <property type="entry name" value="HAMP domain-like"/>
    <property type="match status" value="1"/>
</dbReference>
<evidence type="ECO:0000256" key="3">
    <source>
        <dbReference type="ARBA" id="ARBA00022553"/>
    </source>
</evidence>
<evidence type="ECO:0000256" key="11">
    <source>
        <dbReference type="ARBA" id="ARBA00023136"/>
    </source>
</evidence>
<evidence type="ECO:0000256" key="7">
    <source>
        <dbReference type="ARBA" id="ARBA00022777"/>
    </source>
</evidence>
<keyword evidence="5 12" id="KW-0812">Transmembrane</keyword>
<evidence type="ECO:0000259" key="13">
    <source>
        <dbReference type="PROSITE" id="PS50885"/>
    </source>
</evidence>
<dbReference type="Gene3D" id="3.30.565.10">
    <property type="entry name" value="Histidine kinase-like ATPase, C-terminal domain"/>
    <property type="match status" value="1"/>
</dbReference>
<proteinExistence type="predicted"/>
<evidence type="ECO:0000256" key="9">
    <source>
        <dbReference type="ARBA" id="ARBA00022989"/>
    </source>
</evidence>
<dbReference type="CDD" id="cd06225">
    <property type="entry name" value="HAMP"/>
    <property type="match status" value="1"/>
</dbReference>
<evidence type="ECO:0000256" key="4">
    <source>
        <dbReference type="ARBA" id="ARBA00022679"/>
    </source>
</evidence>
<dbReference type="InterPro" id="IPR003660">
    <property type="entry name" value="HAMP_dom"/>
</dbReference>
<keyword evidence="4" id="KW-0808">Transferase</keyword>
<keyword evidence="11 12" id="KW-0472">Membrane</keyword>
<evidence type="ECO:0000256" key="2">
    <source>
        <dbReference type="ARBA" id="ARBA00022475"/>
    </source>
</evidence>
<evidence type="ECO:0000256" key="5">
    <source>
        <dbReference type="ARBA" id="ARBA00022692"/>
    </source>
</evidence>
<dbReference type="Proteomes" id="UP000616779">
    <property type="component" value="Unassembled WGS sequence"/>
</dbReference>
<dbReference type="PANTHER" id="PTHR34220">
    <property type="entry name" value="SENSOR HISTIDINE KINASE YPDA"/>
    <property type="match status" value="1"/>
</dbReference>